<dbReference type="Gene3D" id="3.40.50.300">
    <property type="entry name" value="P-loop containing nucleotide triphosphate hydrolases"/>
    <property type="match status" value="1"/>
</dbReference>
<gene>
    <name evidence="1" type="ORF">JCM31826_17750</name>
</gene>
<dbReference type="EMBL" id="BHZE01000020">
    <property type="protein sequence ID" value="GCD78293.1"/>
    <property type="molecule type" value="Genomic_DNA"/>
</dbReference>
<dbReference type="PANTHER" id="PTHR11669">
    <property type="entry name" value="REPLICATION FACTOR C / DNA POLYMERASE III GAMMA-TAU SUBUNIT"/>
    <property type="match status" value="1"/>
</dbReference>
<dbReference type="AlphaFoldDB" id="A0A401XMR9"/>
<dbReference type="InterPro" id="IPR050238">
    <property type="entry name" value="DNA_Rep/Repair_Clamp_Loader"/>
</dbReference>
<dbReference type="InterPro" id="IPR027417">
    <property type="entry name" value="P-loop_NTPase"/>
</dbReference>
<evidence type="ECO:0000313" key="2">
    <source>
        <dbReference type="Proteomes" id="UP000286715"/>
    </source>
</evidence>
<keyword evidence="2" id="KW-1185">Reference proteome</keyword>
<accession>A0A401XMR9</accession>
<dbReference type="PANTHER" id="PTHR11669:SF8">
    <property type="entry name" value="DNA POLYMERASE III SUBUNIT DELTA"/>
    <property type="match status" value="1"/>
</dbReference>
<comment type="caution">
    <text evidence="1">The sequence shown here is derived from an EMBL/GenBank/DDBJ whole genome shotgun (WGS) entry which is preliminary data.</text>
</comment>
<organism evidence="1 2">
    <name type="scientific">Thermaurantimonas aggregans</name>
    <dbReference type="NCBI Taxonomy" id="2173829"/>
    <lineage>
        <taxon>Bacteria</taxon>
        <taxon>Pseudomonadati</taxon>
        <taxon>Bacteroidota</taxon>
        <taxon>Flavobacteriia</taxon>
        <taxon>Flavobacteriales</taxon>
        <taxon>Schleiferiaceae</taxon>
        <taxon>Thermaurantimonas</taxon>
    </lineage>
</organism>
<evidence type="ECO:0000313" key="1">
    <source>
        <dbReference type="EMBL" id="GCD78293.1"/>
    </source>
</evidence>
<dbReference type="GO" id="GO:0006261">
    <property type="term" value="P:DNA-templated DNA replication"/>
    <property type="evidence" value="ECO:0007669"/>
    <property type="project" value="TreeGrafter"/>
</dbReference>
<dbReference type="Pfam" id="PF13177">
    <property type="entry name" value="DNA_pol3_delta2"/>
    <property type="match status" value="1"/>
</dbReference>
<sequence length="373" mass="42722">MWNFSKLFSNRETVENLKANVREGRVSHAQIFFGKEGSEALPAAFAYIKYIFCENRTEYDSCGTCTYCKQVDSLNHPDLKIIFPFPYTKGKVESSTDLLENFLKQFKKNPYLDLFKFSQKISAEKKSFSIPTSECESLNKFLGLKSFYGGKKVALIWYPELINTAGANKILKTIEEPSGDTLILLVSYNLHDVLPTVLSRCQVTHLKAPTVEEISVFLKENFENISHDNPEILLQISDGNIGSIVEILSNNNPFEEFEPIYSVFIEFIAGNSPNKHMLYVLEKIEFLNTKGREFTKHFLNFFMNKIHDDFLIKNRGNFSMDILIELQNLVDHYTMLVERNISIKMAIISLLIGAKNAFGSRNKSLLIQENILV</sequence>
<dbReference type="RefSeq" id="WP_124398356.1">
    <property type="nucleotide sequence ID" value="NZ_BHZE01000020.1"/>
</dbReference>
<protein>
    <submittedName>
        <fullName evidence="1">DNA polymerase III subunit delta</fullName>
    </submittedName>
</protein>
<dbReference type="Proteomes" id="UP000286715">
    <property type="component" value="Unassembled WGS sequence"/>
</dbReference>
<dbReference type="SUPFAM" id="SSF52540">
    <property type="entry name" value="P-loop containing nucleoside triphosphate hydrolases"/>
    <property type="match status" value="1"/>
</dbReference>
<reference evidence="1 2" key="1">
    <citation type="submission" date="2018-11" db="EMBL/GenBank/DDBJ databases">
        <title>Schleiferia aggregans sp. nov., a moderately thermophilic heterotrophic bacterium isolated from microbial mats at a terrestrial hot spring.</title>
        <authorList>
            <person name="Iino T."/>
            <person name="Ohkuma M."/>
            <person name="Haruta S."/>
        </authorList>
    </citation>
    <scope>NUCLEOTIDE SEQUENCE [LARGE SCALE GENOMIC DNA]</scope>
    <source>
        <strain evidence="1 2">LA</strain>
    </source>
</reference>
<proteinExistence type="predicted"/>
<name>A0A401XMR9_9FLAO</name>
<dbReference type="OrthoDB" id="9811073at2"/>